<accession>A0AB37VW13</accession>
<keyword evidence="1" id="KW-1133">Transmembrane helix</keyword>
<comment type="caution">
    <text evidence="2">The sequence shown here is derived from an EMBL/GenBank/DDBJ whole genome shotgun (WGS) entry which is preliminary data.</text>
</comment>
<sequence length="69" mass="8185">MTVENGLRGFFCRKVGKNEQSFVTKTTDFIVRLRERMFFLKKGGTTSIIVLLLVFASKRIFFYKKQRKE</sequence>
<gene>
    <name evidence="2" type="ORF">CYQ77_00085</name>
</gene>
<dbReference type="EMBL" id="PJVH01000001">
    <property type="protein sequence ID" value="RXU92408.1"/>
    <property type="molecule type" value="Genomic_DNA"/>
</dbReference>
<proteinExistence type="predicted"/>
<evidence type="ECO:0000313" key="2">
    <source>
        <dbReference type="EMBL" id="RXU92408.1"/>
    </source>
</evidence>
<organism evidence="2 3">
    <name type="scientific">Enterococcus faecium</name>
    <name type="common">Streptococcus faecium</name>
    <dbReference type="NCBI Taxonomy" id="1352"/>
    <lineage>
        <taxon>Bacteria</taxon>
        <taxon>Bacillati</taxon>
        <taxon>Bacillota</taxon>
        <taxon>Bacilli</taxon>
        <taxon>Lactobacillales</taxon>
        <taxon>Enterococcaceae</taxon>
        <taxon>Enterococcus</taxon>
    </lineage>
</organism>
<keyword evidence="1" id="KW-0472">Membrane</keyword>
<keyword evidence="1" id="KW-0812">Transmembrane</keyword>
<feature type="transmembrane region" description="Helical" evidence="1">
    <location>
        <begin position="43"/>
        <end position="62"/>
    </location>
</feature>
<name>A0AB37VW13_ENTFC</name>
<dbReference type="Proteomes" id="UP000289562">
    <property type="component" value="Unassembled WGS sequence"/>
</dbReference>
<protein>
    <submittedName>
        <fullName evidence="2">Uncharacterized protein</fullName>
    </submittedName>
</protein>
<dbReference type="AlphaFoldDB" id="A0AB37VW13"/>
<reference evidence="2 3" key="1">
    <citation type="submission" date="2017-12" db="EMBL/GenBank/DDBJ databases">
        <title>A pool of 800 enterococci isolated from chicken carcass rinse samples from New Zealand.</title>
        <authorList>
            <person name="Zhang J."/>
            <person name="Rogers L."/>
            <person name="Midwinter A."/>
            <person name="French N."/>
        </authorList>
    </citation>
    <scope>NUCLEOTIDE SEQUENCE [LARGE SCALE GENOMIC DNA]</scope>
    <source>
        <strain evidence="2 3">EN697</strain>
    </source>
</reference>
<evidence type="ECO:0000256" key="1">
    <source>
        <dbReference type="SAM" id="Phobius"/>
    </source>
</evidence>
<evidence type="ECO:0000313" key="3">
    <source>
        <dbReference type="Proteomes" id="UP000289562"/>
    </source>
</evidence>